<feature type="transmembrane region" description="Helical" evidence="3">
    <location>
        <begin position="351"/>
        <end position="376"/>
    </location>
</feature>
<dbReference type="PANTHER" id="PTHR45138">
    <property type="entry name" value="REGULATORY COMPONENTS OF SENSORY TRANSDUCTION SYSTEM"/>
    <property type="match status" value="1"/>
</dbReference>
<evidence type="ECO:0000256" key="1">
    <source>
        <dbReference type="ARBA" id="ARBA00012528"/>
    </source>
</evidence>
<dbReference type="SMART" id="SM00267">
    <property type="entry name" value="GGDEF"/>
    <property type="match status" value="1"/>
</dbReference>
<reference evidence="5" key="2">
    <citation type="journal article" date="2022" name="Syst. Appl. Microbiol.">
        <title>Physiological and genomic characterisation of Luteimonas fraxinea sp. nov., a bacterial species associated with trees tolerant to ash dieback.</title>
        <authorList>
            <person name="Ulrich K."/>
            <person name="Becker R."/>
            <person name="Behrendt U."/>
            <person name="Kube M."/>
            <person name="Schneck V."/>
            <person name="Ulrich A."/>
        </authorList>
    </citation>
    <scope>NUCLEOTIDE SEQUENCE</scope>
    <source>
        <strain evidence="5">A1P009</strain>
    </source>
</reference>
<feature type="transmembrane region" description="Helical" evidence="3">
    <location>
        <begin position="230"/>
        <end position="247"/>
    </location>
</feature>
<dbReference type="Proteomes" id="UP001430360">
    <property type="component" value="Unassembled WGS sequence"/>
</dbReference>
<dbReference type="InterPro" id="IPR050469">
    <property type="entry name" value="Diguanylate_Cyclase"/>
</dbReference>
<dbReference type="InterPro" id="IPR011623">
    <property type="entry name" value="7TMR_DISM_rcpt_extracell_dom1"/>
</dbReference>
<protein>
    <recommendedName>
        <fullName evidence="1">diguanylate cyclase</fullName>
        <ecNumber evidence="1">2.7.7.65</ecNumber>
    </recommendedName>
</protein>
<proteinExistence type="predicted"/>
<dbReference type="InterPro" id="IPR000160">
    <property type="entry name" value="GGDEF_dom"/>
</dbReference>
<dbReference type="RefSeq" id="WP_232135761.1">
    <property type="nucleotide sequence ID" value="NZ_CP089507.1"/>
</dbReference>
<organism evidence="5 6">
    <name type="scientific">Luteimonas fraxinea</name>
    <dbReference type="NCBI Taxonomy" id="2901869"/>
    <lineage>
        <taxon>Bacteria</taxon>
        <taxon>Pseudomonadati</taxon>
        <taxon>Pseudomonadota</taxon>
        <taxon>Gammaproteobacteria</taxon>
        <taxon>Lysobacterales</taxon>
        <taxon>Lysobacteraceae</taxon>
        <taxon>Luteimonas</taxon>
    </lineage>
</organism>
<accession>A0ABS8UBF3</accession>
<feature type="domain" description="GGDEF" evidence="4">
    <location>
        <begin position="482"/>
        <end position="617"/>
    </location>
</feature>
<dbReference type="Gene3D" id="3.30.70.270">
    <property type="match status" value="1"/>
</dbReference>
<reference evidence="5" key="1">
    <citation type="submission" date="2021-12" db="EMBL/GenBank/DDBJ databases">
        <authorList>
            <person name="Ulrich A."/>
        </authorList>
    </citation>
    <scope>NUCLEOTIDE SEQUENCE</scope>
    <source>
        <strain evidence="5">A1P009</strain>
    </source>
</reference>
<dbReference type="EMBL" id="JAJQKU010000002">
    <property type="protein sequence ID" value="MCD9096846.1"/>
    <property type="molecule type" value="Genomic_DNA"/>
</dbReference>
<evidence type="ECO:0000256" key="3">
    <source>
        <dbReference type="SAM" id="Phobius"/>
    </source>
</evidence>
<feature type="transmembrane region" description="Helical" evidence="3">
    <location>
        <begin position="388"/>
        <end position="406"/>
    </location>
</feature>
<feature type="transmembrane region" description="Helical" evidence="3">
    <location>
        <begin position="205"/>
        <end position="223"/>
    </location>
</feature>
<evidence type="ECO:0000256" key="2">
    <source>
        <dbReference type="ARBA" id="ARBA00034247"/>
    </source>
</evidence>
<dbReference type="InterPro" id="IPR043128">
    <property type="entry name" value="Rev_trsase/Diguanyl_cyclase"/>
</dbReference>
<keyword evidence="3" id="KW-0812">Transmembrane</keyword>
<dbReference type="InterPro" id="IPR029787">
    <property type="entry name" value="Nucleotide_cyclase"/>
</dbReference>
<dbReference type="SUPFAM" id="SSF55073">
    <property type="entry name" value="Nucleotide cyclase"/>
    <property type="match status" value="1"/>
</dbReference>
<dbReference type="Gene3D" id="2.60.40.2380">
    <property type="match status" value="1"/>
</dbReference>
<feature type="transmembrane region" description="Helical" evidence="3">
    <location>
        <begin position="298"/>
        <end position="318"/>
    </location>
</feature>
<dbReference type="InterPro" id="IPR011622">
    <property type="entry name" value="7TMR_DISM_rcpt_extracell_dom2"/>
</dbReference>
<name>A0ABS8UBF3_9GAMM</name>
<comment type="catalytic activity">
    <reaction evidence="2">
        <text>2 GTP = 3',3'-c-di-GMP + 2 diphosphate</text>
        <dbReference type="Rhea" id="RHEA:24898"/>
        <dbReference type="ChEBI" id="CHEBI:33019"/>
        <dbReference type="ChEBI" id="CHEBI:37565"/>
        <dbReference type="ChEBI" id="CHEBI:58805"/>
        <dbReference type="EC" id="2.7.7.65"/>
    </reaction>
</comment>
<evidence type="ECO:0000313" key="5">
    <source>
        <dbReference type="EMBL" id="MCD9096846.1"/>
    </source>
</evidence>
<dbReference type="CDD" id="cd01949">
    <property type="entry name" value="GGDEF"/>
    <property type="match status" value="1"/>
</dbReference>
<dbReference type="PROSITE" id="PS50887">
    <property type="entry name" value="GGDEF"/>
    <property type="match status" value="1"/>
</dbReference>
<dbReference type="NCBIfam" id="TIGR00254">
    <property type="entry name" value="GGDEF"/>
    <property type="match status" value="1"/>
</dbReference>
<evidence type="ECO:0000313" key="6">
    <source>
        <dbReference type="Proteomes" id="UP001430360"/>
    </source>
</evidence>
<dbReference type="Pfam" id="PF07696">
    <property type="entry name" value="7TMR-DISMED2"/>
    <property type="match status" value="1"/>
</dbReference>
<dbReference type="PANTHER" id="PTHR45138:SF9">
    <property type="entry name" value="DIGUANYLATE CYCLASE DGCM-RELATED"/>
    <property type="match status" value="1"/>
</dbReference>
<feature type="transmembrane region" description="Helical" evidence="3">
    <location>
        <begin position="267"/>
        <end position="286"/>
    </location>
</feature>
<comment type="caution">
    <text evidence="5">The sequence shown here is derived from an EMBL/GenBank/DDBJ whole genome shotgun (WGS) entry which is preliminary data.</text>
</comment>
<evidence type="ECO:0000259" key="4">
    <source>
        <dbReference type="PROSITE" id="PS50887"/>
    </source>
</evidence>
<gene>
    <name evidence="5" type="ORF">LTT95_07800</name>
</gene>
<sequence>MEHGGEGMTLIGRTVQAWRCWLLLACLCCPLLAPALERADVVLEPGTERFVLAPQLGHYHDREDVDDLAAAWRRVDADGMAPLPGGADAFGFQRGTFWFHARVVNHEPHEPRWMLVQEYPLSDEVDLHVRYADGRVLHFAGGDHRPFASRSVRYRHPNFSFELPLGEPVDLLVRVRSQSSMQVPLQLYTPKAFTEVSRDAQLAIGLYYGIMLALFFYNLVLWLSLRDASYFWYLCHVTAFGLVLFTLNGLGFEYLWPGSSWMADHMVPISICLALIAMLQFSRTFLELPRRWPRGNVLLLALMAFFVLFGIASIWLPLRISTPVASRAVLLGVVGIVIATIVVLRRGYAPAWLLLLAWSMFLLGTAVFTLLAFGLLPKNFATEYGVQIGSALEMLLLSIALGHRYAALRHENLRITAEANQKLERKVAQRTQEVRSTLLQLEEAHARLRDSSRRDGLTGLYNRTWFHEAFRDLAQQAKQTGTPLAVLMIDLDHFKSINDRHGHLAGDDCLRWSARRIGRILRPHDALLARFGGEEFVAAIPGCDLAAAGAIAEAIRHALGDEPFASGDMRIRVTASLGVHVVDPASAIGVDDALGSADRALYAAKANGRDCVELATGPC</sequence>
<keyword evidence="6" id="KW-1185">Reference proteome</keyword>
<feature type="transmembrane region" description="Helical" evidence="3">
    <location>
        <begin position="324"/>
        <end position="344"/>
    </location>
</feature>
<dbReference type="EC" id="2.7.7.65" evidence="1"/>
<dbReference type="Pfam" id="PF07695">
    <property type="entry name" value="7TMR-DISM_7TM"/>
    <property type="match status" value="1"/>
</dbReference>
<keyword evidence="3" id="KW-1133">Transmembrane helix</keyword>
<keyword evidence="3" id="KW-0472">Membrane</keyword>
<dbReference type="Pfam" id="PF00990">
    <property type="entry name" value="GGDEF"/>
    <property type="match status" value="1"/>
</dbReference>